<sequence>MTYNEHTIFSMMGAINHWWPSAAVGRMGVSIPKDEIPFWVSVLIDTVREATGETFDFDTGEWSGD</sequence>
<dbReference type="EMBL" id="BARS01000353">
    <property type="protein sequence ID" value="GAF76031.1"/>
    <property type="molecule type" value="Genomic_DNA"/>
</dbReference>
<protein>
    <submittedName>
        <fullName evidence="1">Uncharacterized protein</fullName>
    </submittedName>
</protein>
<dbReference type="AlphaFoldDB" id="X0SLN9"/>
<reference evidence="1" key="1">
    <citation type="journal article" date="2014" name="Front. Microbiol.">
        <title>High frequency of phylogenetically diverse reductive dehalogenase-homologous genes in deep subseafloor sedimentary metagenomes.</title>
        <authorList>
            <person name="Kawai M."/>
            <person name="Futagami T."/>
            <person name="Toyoda A."/>
            <person name="Takaki Y."/>
            <person name="Nishi S."/>
            <person name="Hori S."/>
            <person name="Arai W."/>
            <person name="Tsubouchi T."/>
            <person name="Morono Y."/>
            <person name="Uchiyama I."/>
            <person name="Ito T."/>
            <person name="Fujiyama A."/>
            <person name="Inagaki F."/>
            <person name="Takami H."/>
        </authorList>
    </citation>
    <scope>NUCLEOTIDE SEQUENCE</scope>
    <source>
        <strain evidence="1">Expedition CK06-06</strain>
    </source>
</reference>
<organism evidence="1">
    <name type="scientific">marine sediment metagenome</name>
    <dbReference type="NCBI Taxonomy" id="412755"/>
    <lineage>
        <taxon>unclassified sequences</taxon>
        <taxon>metagenomes</taxon>
        <taxon>ecological metagenomes</taxon>
    </lineage>
</organism>
<evidence type="ECO:0000313" key="1">
    <source>
        <dbReference type="EMBL" id="GAF76031.1"/>
    </source>
</evidence>
<comment type="caution">
    <text evidence="1">The sequence shown here is derived from an EMBL/GenBank/DDBJ whole genome shotgun (WGS) entry which is preliminary data.</text>
</comment>
<name>X0SLN9_9ZZZZ</name>
<gene>
    <name evidence="1" type="ORF">S01H1_00904</name>
</gene>
<proteinExistence type="predicted"/>
<accession>X0SLN9</accession>